<evidence type="ECO:0000256" key="1">
    <source>
        <dbReference type="SAM" id="MobiDB-lite"/>
    </source>
</evidence>
<gene>
    <name evidence="2" type="ORF">F444_13485</name>
</gene>
<feature type="region of interest" description="Disordered" evidence="1">
    <location>
        <begin position="63"/>
        <end position="89"/>
    </location>
</feature>
<comment type="caution">
    <text evidence="2">The sequence shown here is derived from an EMBL/GenBank/DDBJ whole genome shotgun (WGS) entry which is preliminary data.</text>
</comment>
<name>A0A080ZTP9_PHYNI</name>
<dbReference type="AlphaFoldDB" id="A0A080ZTP9"/>
<protein>
    <submittedName>
        <fullName evidence="2">Uncharacterized protein</fullName>
    </submittedName>
</protein>
<accession>A0A080ZTP9</accession>
<organism evidence="2 3">
    <name type="scientific">Phytophthora nicotianae P1976</name>
    <dbReference type="NCBI Taxonomy" id="1317066"/>
    <lineage>
        <taxon>Eukaryota</taxon>
        <taxon>Sar</taxon>
        <taxon>Stramenopiles</taxon>
        <taxon>Oomycota</taxon>
        <taxon>Peronosporomycetes</taxon>
        <taxon>Peronosporales</taxon>
        <taxon>Peronosporaceae</taxon>
        <taxon>Phytophthora</taxon>
    </lineage>
</organism>
<feature type="compositionally biased region" description="Polar residues" evidence="1">
    <location>
        <begin position="63"/>
        <end position="72"/>
    </location>
</feature>
<reference evidence="2 3" key="1">
    <citation type="submission" date="2013-11" db="EMBL/GenBank/DDBJ databases">
        <title>The Genome Sequence of Phytophthora parasitica P1976.</title>
        <authorList>
            <consortium name="The Broad Institute Genomics Platform"/>
            <person name="Russ C."/>
            <person name="Tyler B."/>
            <person name="Panabieres F."/>
            <person name="Shan W."/>
            <person name="Tripathy S."/>
            <person name="Grunwald N."/>
            <person name="Machado M."/>
            <person name="Johnson C.S."/>
            <person name="Walker B."/>
            <person name="Young S."/>
            <person name="Zeng Q."/>
            <person name="Gargeya S."/>
            <person name="Fitzgerald M."/>
            <person name="Haas B."/>
            <person name="Abouelleil A."/>
            <person name="Allen A.W."/>
            <person name="Alvarado L."/>
            <person name="Arachchi H.M."/>
            <person name="Berlin A.M."/>
            <person name="Chapman S.B."/>
            <person name="Gainer-Dewar J."/>
            <person name="Goldberg J."/>
            <person name="Griggs A."/>
            <person name="Gujja S."/>
            <person name="Hansen M."/>
            <person name="Howarth C."/>
            <person name="Imamovic A."/>
            <person name="Ireland A."/>
            <person name="Larimer J."/>
            <person name="McCowan C."/>
            <person name="Murphy C."/>
            <person name="Pearson M."/>
            <person name="Poon T.W."/>
            <person name="Priest M."/>
            <person name="Roberts A."/>
            <person name="Saif S."/>
            <person name="Shea T."/>
            <person name="Sisk P."/>
            <person name="Sykes S."/>
            <person name="Wortman J."/>
            <person name="Nusbaum C."/>
            <person name="Birren B."/>
        </authorList>
    </citation>
    <scope>NUCLEOTIDE SEQUENCE [LARGE SCALE GENOMIC DNA]</scope>
    <source>
        <strain evidence="2 3">P1976</strain>
    </source>
</reference>
<dbReference type="EMBL" id="ANJA01002433">
    <property type="protein sequence ID" value="ETO70010.1"/>
    <property type="molecule type" value="Genomic_DNA"/>
</dbReference>
<dbReference type="OrthoDB" id="127684at2759"/>
<evidence type="ECO:0000313" key="2">
    <source>
        <dbReference type="EMBL" id="ETO70010.1"/>
    </source>
</evidence>
<evidence type="ECO:0000313" key="3">
    <source>
        <dbReference type="Proteomes" id="UP000028582"/>
    </source>
</evidence>
<proteinExistence type="predicted"/>
<sequence>MSVDLDFLDEVAVFLDTVPPVITPRNLARENEYQQLVVGAALSNSESLEVLDSSSDDLVSADQFSENEATSVRKTKNTDKQKGDNRRKRYRERVKNVRIELTCMKEELTLRLQELIEARERKKSNVRTDLTLSKTFWYDLATQQQQKRQRSEMEHRRLVAAVQSQNSYIDNLCNVLRVRNADSDIQAFKWLRLKSSDASLYQVYLKEVNDSYASTDQVFQECGMASLPIGTVSKFHRLGQGEIQSTQYVHKLLLPFSFEDTCNNMWKTAKLPHRQIDREVYEDVGDADNTVGFKIRLNKTLTSGSSVSILKRVLSRRFQDGDRAVHVHRIFSEGEGIFSGLDSDETAWSSVRPYSDETRTGTLIEVCSRQMYVPFITANPEASTVKAFKDTMQNAIKEDEREIIKTLEKLLLDDTLAQIGI</sequence>
<dbReference type="Proteomes" id="UP000028582">
    <property type="component" value="Unassembled WGS sequence"/>
</dbReference>